<evidence type="ECO:0000313" key="3">
    <source>
        <dbReference type="EMBL" id="RIY12956.1"/>
    </source>
</evidence>
<dbReference type="RefSeq" id="WP_119654553.1">
    <property type="nucleotide sequence ID" value="NZ_JBHUOI010000028.1"/>
</dbReference>
<feature type="chain" id="PRO_5019347371" evidence="2">
    <location>
        <begin position="26"/>
        <end position="182"/>
    </location>
</feature>
<sequence length="182" mass="18835">MQALFRFRWWAAALLLAGGCRSEQAAFSFRPAPAFRHSAPAPAPGNPAPAPAPLIAPAAAASVTPAAAAAPTALHAVRPRPGHAGRVARHSAGRQLVRLIAQRSHHSATAARPARPTDTRDTLHIVLGAVLVVAGVVTGLALGGWLGLGVGAVLVLAGYYFALLGIGGKHAWLEIFQEFFNM</sequence>
<dbReference type="Proteomes" id="UP000284250">
    <property type="component" value="Unassembled WGS sequence"/>
</dbReference>
<evidence type="ECO:0000313" key="4">
    <source>
        <dbReference type="Proteomes" id="UP000284250"/>
    </source>
</evidence>
<organism evidence="3 4">
    <name type="scientific">Hymenobacter rubripertinctus</name>
    <dbReference type="NCBI Taxonomy" id="2029981"/>
    <lineage>
        <taxon>Bacteria</taxon>
        <taxon>Pseudomonadati</taxon>
        <taxon>Bacteroidota</taxon>
        <taxon>Cytophagia</taxon>
        <taxon>Cytophagales</taxon>
        <taxon>Hymenobacteraceae</taxon>
        <taxon>Hymenobacter</taxon>
    </lineage>
</organism>
<keyword evidence="1" id="KW-1133">Transmembrane helix</keyword>
<accession>A0A418R6C3</accession>
<dbReference type="EMBL" id="QYCN01000004">
    <property type="protein sequence ID" value="RIY12956.1"/>
    <property type="molecule type" value="Genomic_DNA"/>
</dbReference>
<reference evidence="3 4" key="2">
    <citation type="submission" date="2019-01" db="EMBL/GenBank/DDBJ databases">
        <title>Hymenobacter humicola sp. nov., isolated from soils in Antarctica.</title>
        <authorList>
            <person name="Sedlacek I."/>
            <person name="Holochova P."/>
            <person name="Kralova S."/>
            <person name="Pantucek R."/>
            <person name="Stankova E."/>
            <person name="Vrbovska V."/>
            <person name="Kristofova L."/>
            <person name="Svec P."/>
            <person name="Busse H.-J."/>
        </authorList>
    </citation>
    <scope>NUCLEOTIDE SEQUENCE [LARGE SCALE GENOMIC DNA]</scope>
    <source>
        <strain evidence="3 4">CCM 8852</strain>
    </source>
</reference>
<evidence type="ECO:0000256" key="2">
    <source>
        <dbReference type="SAM" id="SignalP"/>
    </source>
</evidence>
<reference evidence="3 4" key="1">
    <citation type="submission" date="2018-09" db="EMBL/GenBank/DDBJ databases">
        <authorList>
            <person name="Zeman M."/>
            <person name="Pardy F."/>
        </authorList>
    </citation>
    <scope>NUCLEOTIDE SEQUENCE [LARGE SCALE GENOMIC DNA]</scope>
    <source>
        <strain evidence="3 4">CCM 8852</strain>
    </source>
</reference>
<keyword evidence="1" id="KW-0812">Transmembrane</keyword>
<keyword evidence="4" id="KW-1185">Reference proteome</keyword>
<proteinExistence type="predicted"/>
<comment type="caution">
    <text evidence="3">The sequence shown here is derived from an EMBL/GenBank/DDBJ whole genome shotgun (WGS) entry which is preliminary data.</text>
</comment>
<name>A0A418R6C3_9BACT</name>
<gene>
    <name evidence="3" type="ORF">D0T11_04305</name>
</gene>
<evidence type="ECO:0000256" key="1">
    <source>
        <dbReference type="SAM" id="Phobius"/>
    </source>
</evidence>
<feature type="signal peptide" evidence="2">
    <location>
        <begin position="1"/>
        <end position="25"/>
    </location>
</feature>
<keyword evidence="1" id="KW-0472">Membrane</keyword>
<keyword evidence="2" id="KW-0732">Signal</keyword>
<dbReference type="AlphaFoldDB" id="A0A418R6C3"/>
<feature type="transmembrane region" description="Helical" evidence="1">
    <location>
        <begin position="122"/>
        <end position="142"/>
    </location>
</feature>
<dbReference type="PROSITE" id="PS51257">
    <property type="entry name" value="PROKAR_LIPOPROTEIN"/>
    <property type="match status" value="1"/>
</dbReference>
<feature type="transmembrane region" description="Helical" evidence="1">
    <location>
        <begin position="148"/>
        <end position="167"/>
    </location>
</feature>
<protein>
    <submittedName>
        <fullName evidence="3">Uncharacterized protein</fullName>
    </submittedName>
</protein>